<dbReference type="STRING" id="1156394.T0R3P6"/>
<evidence type="ECO:0000256" key="2">
    <source>
        <dbReference type="ARBA" id="ARBA00023043"/>
    </source>
</evidence>
<dbReference type="InterPro" id="IPR001245">
    <property type="entry name" value="Ser-Thr/Tyr_kinase_cat_dom"/>
</dbReference>
<evidence type="ECO:0000313" key="6">
    <source>
        <dbReference type="EMBL" id="EQC26673.1"/>
    </source>
</evidence>
<dbReference type="PANTHER" id="PTHR24123">
    <property type="entry name" value="ANKYRIN REPEAT-CONTAINING"/>
    <property type="match status" value="1"/>
</dbReference>
<dbReference type="InterPro" id="IPR000719">
    <property type="entry name" value="Prot_kinase_dom"/>
</dbReference>
<dbReference type="InterPro" id="IPR036770">
    <property type="entry name" value="Ankyrin_rpt-contain_sf"/>
</dbReference>
<dbReference type="PROSITE" id="PS50088">
    <property type="entry name" value="ANK_REPEAT"/>
    <property type="match status" value="10"/>
</dbReference>
<keyword evidence="4" id="KW-0067">ATP-binding</keyword>
<dbReference type="OMA" id="TTHMNES"/>
<dbReference type="Gene3D" id="1.10.510.10">
    <property type="entry name" value="Transferase(Phosphotransferase) domain 1"/>
    <property type="match status" value="1"/>
</dbReference>
<dbReference type="AlphaFoldDB" id="T0R3P6"/>
<keyword evidence="7" id="KW-1185">Reference proteome</keyword>
<dbReference type="OrthoDB" id="77576at2759"/>
<dbReference type="InterPro" id="IPR017441">
    <property type="entry name" value="Protein_kinase_ATP_BS"/>
</dbReference>
<feature type="repeat" description="ANK" evidence="3">
    <location>
        <begin position="141"/>
        <end position="173"/>
    </location>
</feature>
<keyword evidence="4" id="KW-0547">Nucleotide-binding</keyword>
<gene>
    <name evidence="6" type="ORF">SDRG_15511</name>
</gene>
<organism evidence="6 7">
    <name type="scientific">Saprolegnia diclina (strain VS20)</name>
    <dbReference type="NCBI Taxonomy" id="1156394"/>
    <lineage>
        <taxon>Eukaryota</taxon>
        <taxon>Sar</taxon>
        <taxon>Stramenopiles</taxon>
        <taxon>Oomycota</taxon>
        <taxon>Saprolegniomycetes</taxon>
        <taxon>Saprolegniales</taxon>
        <taxon>Saprolegniaceae</taxon>
        <taxon>Saprolegnia</taxon>
    </lineage>
</organism>
<feature type="repeat" description="ANK" evidence="3">
    <location>
        <begin position="326"/>
        <end position="358"/>
    </location>
</feature>
<dbReference type="Pfam" id="PF07714">
    <property type="entry name" value="PK_Tyr_Ser-Thr"/>
    <property type="match status" value="1"/>
</dbReference>
<dbReference type="PROSITE" id="PS50297">
    <property type="entry name" value="ANK_REP_REGION"/>
    <property type="match status" value="8"/>
</dbReference>
<feature type="repeat" description="ANK" evidence="3">
    <location>
        <begin position="587"/>
        <end position="620"/>
    </location>
</feature>
<evidence type="ECO:0000313" key="7">
    <source>
        <dbReference type="Proteomes" id="UP000030762"/>
    </source>
</evidence>
<dbReference type="InterPro" id="IPR002110">
    <property type="entry name" value="Ankyrin_rpt"/>
</dbReference>
<feature type="repeat" description="ANK" evidence="3">
    <location>
        <begin position="108"/>
        <end position="140"/>
    </location>
</feature>
<dbReference type="EMBL" id="JH767225">
    <property type="protein sequence ID" value="EQC26673.1"/>
    <property type="molecule type" value="Genomic_DNA"/>
</dbReference>
<dbReference type="Pfam" id="PF12796">
    <property type="entry name" value="Ank_2"/>
    <property type="match status" value="4"/>
</dbReference>
<feature type="repeat" description="ANK" evidence="3">
    <location>
        <begin position="360"/>
        <end position="393"/>
    </location>
</feature>
<dbReference type="InterPro" id="IPR011009">
    <property type="entry name" value="Kinase-like_dom_sf"/>
</dbReference>
<dbReference type="Proteomes" id="UP000030762">
    <property type="component" value="Unassembled WGS sequence"/>
</dbReference>
<dbReference type="SMART" id="SM00248">
    <property type="entry name" value="ANK"/>
    <property type="match status" value="16"/>
</dbReference>
<dbReference type="Gene3D" id="1.25.40.20">
    <property type="entry name" value="Ankyrin repeat-containing domain"/>
    <property type="match status" value="5"/>
</dbReference>
<protein>
    <submittedName>
        <fullName evidence="6">TKL protein kinase</fullName>
    </submittedName>
</protein>
<dbReference type="GeneID" id="19956238"/>
<feature type="repeat" description="ANK" evidence="3">
    <location>
        <begin position="41"/>
        <end position="73"/>
    </location>
</feature>
<dbReference type="PROSITE" id="PS00107">
    <property type="entry name" value="PROTEIN_KINASE_ATP"/>
    <property type="match status" value="1"/>
</dbReference>
<dbReference type="SUPFAM" id="SSF48403">
    <property type="entry name" value="Ankyrin repeat"/>
    <property type="match status" value="3"/>
</dbReference>
<dbReference type="PROSITE" id="PS50011">
    <property type="entry name" value="PROTEIN_KINASE_DOM"/>
    <property type="match status" value="1"/>
</dbReference>
<dbReference type="GO" id="GO:0004672">
    <property type="term" value="F:protein kinase activity"/>
    <property type="evidence" value="ECO:0007669"/>
    <property type="project" value="InterPro"/>
</dbReference>
<dbReference type="Pfam" id="PF00023">
    <property type="entry name" value="Ank"/>
    <property type="match status" value="1"/>
</dbReference>
<proteinExistence type="predicted"/>
<name>T0R3P6_SAPDV</name>
<dbReference type="eggNOG" id="KOG4177">
    <property type="taxonomic scope" value="Eukaryota"/>
</dbReference>
<evidence type="ECO:0000256" key="3">
    <source>
        <dbReference type="PROSITE-ProRule" id="PRU00023"/>
    </source>
</evidence>
<dbReference type="SUPFAM" id="SSF56112">
    <property type="entry name" value="Protein kinase-like (PK-like)"/>
    <property type="match status" value="1"/>
</dbReference>
<evidence type="ECO:0000259" key="5">
    <source>
        <dbReference type="PROSITE" id="PS50011"/>
    </source>
</evidence>
<dbReference type="RefSeq" id="XP_008619908.1">
    <property type="nucleotide sequence ID" value="XM_008621686.1"/>
</dbReference>
<dbReference type="InterPro" id="IPR051165">
    <property type="entry name" value="Multifunctional_ANK_Repeat"/>
</dbReference>
<feature type="repeat" description="ANK" evidence="3">
    <location>
        <begin position="621"/>
        <end position="653"/>
    </location>
</feature>
<dbReference type="eggNOG" id="KOG0192">
    <property type="taxonomic scope" value="Eukaryota"/>
</dbReference>
<keyword evidence="6" id="KW-0808">Transferase</keyword>
<feature type="domain" description="Protein kinase" evidence="5">
    <location>
        <begin position="761"/>
        <end position="1024"/>
    </location>
</feature>
<dbReference type="VEuPathDB" id="FungiDB:SDRG_15511"/>
<feature type="binding site" evidence="4">
    <location>
        <position position="789"/>
    </location>
    <ligand>
        <name>ATP</name>
        <dbReference type="ChEBI" id="CHEBI:30616"/>
    </ligand>
</feature>
<dbReference type="InParanoid" id="T0R3P6"/>
<dbReference type="SMART" id="SM00220">
    <property type="entry name" value="S_TKc"/>
    <property type="match status" value="1"/>
</dbReference>
<feature type="repeat" description="ANK" evidence="3">
    <location>
        <begin position="463"/>
        <end position="495"/>
    </location>
</feature>
<dbReference type="PANTHER" id="PTHR24123:SF33">
    <property type="entry name" value="PROTEIN HOS4"/>
    <property type="match status" value="1"/>
</dbReference>
<sequence>MWLWRQRPEETALCCAAKDGNVATVQALLDDGVNIECTFEDSQTPLHYAAANGHVAIVRFLLEKGAKIEARESWNGATPLRAAANRWQSDVVRLLLEYGADFDTMAKDGSTPLHQSALFGYMAIVRLLLEKGAKVDAQTKKGETPLYNAARNHQPEIVRLLLDNGATLDVQDKKGRTPRMRAEKTGSLDAAELLRDYPRKHDYEAALWKALRTKNIAAALTLVKKRVIDPNLCDTDGTPLLHRVLEMPSLRHVIVENRELRVDDTDKTGDTALARAVVTDNVDVILALLYTGARVDLLSEALLQTHVLGTADLLCAVATKDVVSVHRATALHIAAACNHTQIVGLLLKTDASLRYCQDHHGNRPLHVAAARGNVDTIATLLDFDEACVDMANRAGESPLYLAARGSHQGHGHCVTRLLSANASCRSITKDGSTVLHAAAQGGYWAMQRLVVLCSDALEAHNAMGETPLYVAAKANNFYAVRNFVGAGADLGTAPKDPETLMAILQSAINAQDTKLLQALVPVVAEAGHVACLRDVLQAHSLPSMGLPKALGTEMRQKALATAVAKDKPQIVMDLLHSHGSELAIVAETASPLHYAAAAGSQLVLGMLLATPGLQINAVNKEGYTALAIAVNEGRLDAATALVTVGADASIHLPDGSSVLHAAVALEAHSSDMLQMLLSSSTLEIDQTDAIGRTALACAVLAERDHLVQLLVEAGADATLPLRNGQDLTILATAAQRRHQSIASYLNDQVHTAALDISAADITSFESLGKGGGGAVVRASYNDRAVAIKKPLYGSVREAIPMREEIDNTTLCRSPHVVPLLATVDYASNHPQMVLELMDQGDLFQYLCTKRKGEPVITEITTMQVAWAIANALQVIHGLGKVHRDVKSLNVFLSSTHGVKLGDFGTTRTLETLMTGNVGSQLWMAPEVFRAYDYNPSQDDDRTLYTSAADVYSFGIILSEVETGHEPYANHGGNVIADVRAGTLRPDLGQNCPPWLRKLATACWAQEASMRPTAKQIVQYLAKRLYDHERDEAYDDDDDLAPKCVDHAKTTMATKDLFSIAEEP</sequence>
<feature type="repeat" description="ANK" evidence="3">
    <location>
        <begin position="75"/>
        <end position="107"/>
    </location>
</feature>
<dbReference type="PRINTS" id="PR01415">
    <property type="entry name" value="ANKYRIN"/>
</dbReference>
<reference evidence="6 7" key="1">
    <citation type="submission" date="2012-04" db="EMBL/GenBank/DDBJ databases">
        <title>The Genome Sequence of Saprolegnia declina VS20.</title>
        <authorList>
            <consortium name="The Broad Institute Genome Sequencing Platform"/>
            <person name="Russ C."/>
            <person name="Nusbaum C."/>
            <person name="Tyler B."/>
            <person name="van West P."/>
            <person name="Dieguez-Uribeondo J."/>
            <person name="de Bruijn I."/>
            <person name="Tripathy S."/>
            <person name="Jiang R."/>
            <person name="Young S.K."/>
            <person name="Zeng Q."/>
            <person name="Gargeya S."/>
            <person name="Fitzgerald M."/>
            <person name="Haas B."/>
            <person name="Abouelleil A."/>
            <person name="Alvarado L."/>
            <person name="Arachchi H.M."/>
            <person name="Berlin A."/>
            <person name="Chapman S.B."/>
            <person name="Goldberg J."/>
            <person name="Griggs A."/>
            <person name="Gujja S."/>
            <person name="Hansen M."/>
            <person name="Howarth C."/>
            <person name="Imamovic A."/>
            <person name="Larimer J."/>
            <person name="McCowen C."/>
            <person name="Montmayeur A."/>
            <person name="Murphy C."/>
            <person name="Neiman D."/>
            <person name="Pearson M."/>
            <person name="Priest M."/>
            <person name="Roberts A."/>
            <person name="Saif S."/>
            <person name="Shea T."/>
            <person name="Sisk P."/>
            <person name="Sykes S."/>
            <person name="Wortman J."/>
            <person name="Nusbaum C."/>
            <person name="Birren B."/>
        </authorList>
    </citation>
    <scope>NUCLEOTIDE SEQUENCE [LARGE SCALE GENOMIC DNA]</scope>
    <source>
        <strain evidence="6 7">VS20</strain>
    </source>
</reference>
<dbReference type="GO" id="GO:0005524">
    <property type="term" value="F:ATP binding"/>
    <property type="evidence" value="ECO:0007669"/>
    <property type="project" value="UniProtKB-UniRule"/>
</dbReference>
<feature type="repeat" description="ANK" evidence="3">
    <location>
        <begin position="268"/>
        <end position="300"/>
    </location>
</feature>
<evidence type="ECO:0000256" key="1">
    <source>
        <dbReference type="ARBA" id="ARBA00022737"/>
    </source>
</evidence>
<keyword evidence="2 3" id="KW-0040">ANK repeat</keyword>
<keyword evidence="1" id="KW-0677">Repeat</keyword>
<keyword evidence="6" id="KW-0418">Kinase</keyword>
<accession>T0R3P6</accession>
<evidence type="ECO:0000256" key="4">
    <source>
        <dbReference type="PROSITE-ProRule" id="PRU10141"/>
    </source>
</evidence>